<evidence type="ECO:0000256" key="5">
    <source>
        <dbReference type="ARBA" id="ARBA00022692"/>
    </source>
</evidence>
<dbReference type="InterPro" id="IPR004570">
    <property type="entry name" value="Phosphatidylglycerol_P_synth"/>
</dbReference>
<dbReference type="GO" id="GO:0046474">
    <property type="term" value="P:glycerophospholipid biosynthetic process"/>
    <property type="evidence" value="ECO:0007669"/>
    <property type="project" value="TreeGrafter"/>
</dbReference>
<dbReference type="InterPro" id="IPR043130">
    <property type="entry name" value="CDP-OH_PTrfase_TM_dom"/>
</dbReference>
<dbReference type="AlphaFoldDB" id="A0A381Y5K1"/>
<evidence type="ECO:0000256" key="3">
    <source>
        <dbReference type="ARBA" id="ARBA00022516"/>
    </source>
</evidence>
<organism evidence="12">
    <name type="scientific">marine metagenome</name>
    <dbReference type="NCBI Taxonomy" id="408172"/>
    <lineage>
        <taxon>unclassified sequences</taxon>
        <taxon>metagenomes</taxon>
        <taxon>ecological metagenomes</taxon>
    </lineage>
</organism>
<evidence type="ECO:0000256" key="10">
    <source>
        <dbReference type="ARBA" id="ARBA00023264"/>
    </source>
</evidence>
<evidence type="ECO:0000256" key="1">
    <source>
        <dbReference type="ARBA" id="ARBA00004141"/>
    </source>
</evidence>
<dbReference type="GO" id="GO:0008444">
    <property type="term" value="F:CDP-diacylglycerol-glycerol-3-phosphate 3-phosphatidyltransferase activity"/>
    <property type="evidence" value="ECO:0007669"/>
    <property type="project" value="InterPro"/>
</dbReference>
<dbReference type="EMBL" id="UINC01017342">
    <property type="protein sequence ID" value="SVA71763.1"/>
    <property type="molecule type" value="Genomic_DNA"/>
</dbReference>
<sequence length="169" mass="19280">MAKVFALLVFAIAAITDAYDGHLARKYNQITPEGKFLDPLADKILVLSAFISFAFINIIDFWMVGIIIFRDLFVTGLRFIMSSRGFEFVTSKLSKYKTAFQLTIIILTLIFISIEGLDINIFIPTIVIIKEYKIIYILTAFTAIFTAYTGILYVYANRFIIQKFLNGNQ</sequence>
<feature type="transmembrane region" description="Helical" evidence="11">
    <location>
        <begin position="134"/>
        <end position="156"/>
    </location>
</feature>
<comment type="similarity">
    <text evidence="2">Belongs to the CDP-alcohol phosphatidyltransferase class-I family.</text>
</comment>
<reference evidence="12" key="1">
    <citation type="submission" date="2018-05" db="EMBL/GenBank/DDBJ databases">
        <authorList>
            <person name="Lanie J.A."/>
            <person name="Ng W.-L."/>
            <person name="Kazmierczak K.M."/>
            <person name="Andrzejewski T.M."/>
            <person name="Davidsen T.M."/>
            <person name="Wayne K.J."/>
            <person name="Tettelin H."/>
            <person name="Glass J.I."/>
            <person name="Rusch D."/>
            <person name="Podicherti R."/>
            <person name="Tsui H.-C.T."/>
            <person name="Winkler M.E."/>
        </authorList>
    </citation>
    <scope>NUCLEOTIDE SEQUENCE</scope>
</reference>
<evidence type="ECO:0000313" key="12">
    <source>
        <dbReference type="EMBL" id="SVA71763.1"/>
    </source>
</evidence>
<evidence type="ECO:0000256" key="11">
    <source>
        <dbReference type="SAM" id="Phobius"/>
    </source>
</evidence>
<keyword evidence="6 11" id="KW-1133">Transmembrane helix</keyword>
<keyword evidence="7" id="KW-0443">Lipid metabolism</keyword>
<dbReference type="PANTHER" id="PTHR14269:SF62">
    <property type="entry name" value="CDP-DIACYLGLYCEROL--GLYCEROL-3-PHOSPHATE 3-PHOSPHATIDYLTRANSFERASE 1, CHLOROPLASTIC"/>
    <property type="match status" value="1"/>
</dbReference>
<evidence type="ECO:0000256" key="9">
    <source>
        <dbReference type="ARBA" id="ARBA00023209"/>
    </source>
</evidence>
<keyword evidence="5 11" id="KW-0812">Transmembrane</keyword>
<evidence type="ECO:0000256" key="8">
    <source>
        <dbReference type="ARBA" id="ARBA00023136"/>
    </source>
</evidence>
<dbReference type="PIRSF" id="PIRSF000847">
    <property type="entry name" value="Phos_ph_gly_syn"/>
    <property type="match status" value="1"/>
</dbReference>
<feature type="transmembrane region" description="Helical" evidence="11">
    <location>
        <begin position="44"/>
        <end position="69"/>
    </location>
</feature>
<dbReference type="GO" id="GO:0016020">
    <property type="term" value="C:membrane"/>
    <property type="evidence" value="ECO:0007669"/>
    <property type="project" value="UniProtKB-SubCell"/>
</dbReference>
<dbReference type="Pfam" id="PF01066">
    <property type="entry name" value="CDP-OH_P_transf"/>
    <property type="match status" value="1"/>
</dbReference>
<evidence type="ECO:0000256" key="7">
    <source>
        <dbReference type="ARBA" id="ARBA00023098"/>
    </source>
</evidence>
<comment type="subcellular location">
    <subcellularLocation>
        <location evidence="1">Membrane</location>
        <topology evidence="1">Multi-pass membrane protein</topology>
    </subcellularLocation>
</comment>
<name>A0A381Y5K1_9ZZZZ</name>
<dbReference type="InterPro" id="IPR050324">
    <property type="entry name" value="CDP-alcohol_PTase-I"/>
</dbReference>
<dbReference type="PROSITE" id="PS00379">
    <property type="entry name" value="CDP_ALCOHOL_P_TRANSF"/>
    <property type="match status" value="1"/>
</dbReference>
<dbReference type="InterPro" id="IPR048254">
    <property type="entry name" value="CDP_ALCOHOL_P_TRANSF_CS"/>
</dbReference>
<evidence type="ECO:0000256" key="4">
    <source>
        <dbReference type="ARBA" id="ARBA00022679"/>
    </source>
</evidence>
<keyword evidence="10" id="KW-1208">Phospholipid metabolism</keyword>
<evidence type="ECO:0000256" key="6">
    <source>
        <dbReference type="ARBA" id="ARBA00022989"/>
    </source>
</evidence>
<keyword evidence="8 11" id="KW-0472">Membrane</keyword>
<dbReference type="Gene3D" id="1.20.120.1760">
    <property type="match status" value="1"/>
</dbReference>
<evidence type="ECO:0008006" key="13">
    <source>
        <dbReference type="Google" id="ProtNLM"/>
    </source>
</evidence>
<proteinExistence type="inferred from homology"/>
<dbReference type="InterPro" id="IPR000462">
    <property type="entry name" value="CDP-OH_P_trans"/>
</dbReference>
<feature type="transmembrane region" description="Helical" evidence="11">
    <location>
        <begin position="102"/>
        <end position="128"/>
    </location>
</feature>
<keyword evidence="4" id="KW-0808">Transferase</keyword>
<evidence type="ECO:0000256" key="2">
    <source>
        <dbReference type="ARBA" id="ARBA00010441"/>
    </source>
</evidence>
<dbReference type="PANTHER" id="PTHR14269">
    <property type="entry name" value="CDP-DIACYLGLYCEROL--GLYCEROL-3-PHOSPHATE 3-PHOSPHATIDYLTRANSFERASE-RELATED"/>
    <property type="match status" value="1"/>
</dbReference>
<keyword evidence="9" id="KW-0594">Phospholipid biosynthesis</keyword>
<gene>
    <name evidence="12" type="ORF">METZ01_LOCUS124617</name>
</gene>
<accession>A0A381Y5K1</accession>
<keyword evidence="3" id="KW-0444">Lipid biosynthesis</keyword>
<protein>
    <recommendedName>
        <fullName evidence="13">CDP-diacylglycerol--glycerol-3-phosphate 3-phosphatidyltransferase</fullName>
    </recommendedName>
</protein>